<dbReference type="AlphaFoldDB" id="A0A0E9NQ54"/>
<reference evidence="3 4" key="3">
    <citation type="journal article" date="2015" name="Genome Announc.">
        <title>Draft Genome Sequence of the Archiascomycetous Yeast Saitoella complicata.</title>
        <authorList>
            <person name="Yamauchi K."/>
            <person name="Kondo S."/>
            <person name="Hamamoto M."/>
            <person name="Takahashi Y."/>
            <person name="Ogura Y."/>
            <person name="Hayashi T."/>
            <person name="Nishida H."/>
        </authorList>
    </citation>
    <scope>NUCLEOTIDE SEQUENCE [LARGE SCALE GENOMIC DNA]</scope>
    <source>
        <strain evidence="3 4">NRRL Y-17804</strain>
    </source>
</reference>
<evidence type="ECO:0000256" key="2">
    <source>
        <dbReference type="SAM" id="Phobius"/>
    </source>
</evidence>
<reference evidence="3 4" key="1">
    <citation type="journal article" date="2011" name="J. Gen. Appl. Microbiol.">
        <title>Draft genome sequencing of the enigmatic yeast Saitoella complicata.</title>
        <authorList>
            <person name="Nishida H."/>
            <person name="Hamamoto M."/>
            <person name="Sugiyama J."/>
        </authorList>
    </citation>
    <scope>NUCLEOTIDE SEQUENCE [LARGE SCALE GENOMIC DNA]</scope>
    <source>
        <strain evidence="3 4">NRRL Y-17804</strain>
    </source>
</reference>
<reference evidence="3 4" key="2">
    <citation type="journal article" date="2014" name="J. Gen. Appl. Microbiol.">
        <title>The early diverging ascomycetous budding yeast Saitoella complicata has three histone deacetylases belonging to the Clr6, Hos2, and Rpd3 lineages.</title>
        <authorList>
            <person name="Nishida H."/>
            <person name="Matsumoto T."/>
            <person name="Kondo S."/>
            <person name="Hamamoto M."/>
            <person name="Yoshikawa H."/>
        </authorList>
    </citation>
    <scope>NUCLEOTIDE SEQUENCE [LARGE SCALE GENOMIC DNA]</scope>
    <source>
        <strain evidence="3 4">NRRL Y-17804</strain>
    </source>
</reference>
<proteinExistence type="predicted"/>
<comment type="caution">
    <text evidence="3">The sequence shown here is derived from an EMBL/GenBank/DDBJ whole genome shotgun (WGS) entry which is preliminary data.</text>
</comment>
<evidence type="ECO:0000313" key="3">
    <source>
        <dbReference type="EMBL" id="GAO51826.1"/>
    </source>
</evidence>
<feature type="transmembrane region" description="Helical" evidence="2">
    <location>
        <begin position="677"/>
        <end position="700"/>
    </location>
</feature>
<keyword evidence="2" id="KW-1133">Transmembrane helix</keyword>
<gene>
    <name evidence="3" type="ORF">G7K_5917-t1</name>
</gene>
<feature type="transmembrane region" description="Helical" evidence="2">
    <location>
        <begin position="865"/>
        <end position="887"/>
    </location>
</feature>
<keyword evidence="2" id="KW-0812">Transmembrane</keyword>
<keyword evidence="4" id="KW-1185">Reference proteome</keyword>
<feature type="transmembrane region" description="Helical" evidence="2">
    <location>
        <begin position="182"/>
        <end position="202"/>
    </location>
</feature>
<feature type="region of interest" description="Disordered" evidence="1">
    <location>
        <begin position="122"/>
        <end position="144"/>
    </location>
</feature>
<sequence>MIVLNVKGWIPYHLSGQISIHVLKFSPPEGRFFDVFAVFSRTPSRVIRWIVCVTWPSLTDSMNETYNDIALDERSGRHGEADHYLHPSVSRRTYVRSLSSSPARPVPLRSLPSYDNYSPGYAGSSVSGGSTPSPFRTEHPRDDSVNSLLGADDERILGHSEVVITPSSPFRKIWGEVENIDLFTWTALCLLVFVLLIVGLVLTTRAKHLLLRDEVVVFFPSGWSVAAVDTVISLVASLIGSILAALMGVTLIALQAELKWIEAYRENGIAFGDFDGLSDHGFRYWTTLASMWWSRRLQSRWLATCMLFYLISLIATGVILNQAAYPKVGFKKTSVIEAQAFGYPNDSLVVSKYNYSSYTGIFDMGNIILPVNGIMLNVAFNLNTSSVEDSKSGAVWPSTPAGAGNATLNETWYNVTGALPGVTCELVPDPVLYMGWPPSQSNKSIPAFSVNYSRLDTCLTQLSQFHNTPFIGIILPEQSGIYNTTDQFNLTFMLSGIVSGSYYYDLPDYITKSYWAQPSEWYDIDGRNRTFAGWAYVLKCSFAMKEVNGDCELVGRELQHCVIRDNATGVSKHPVPDEPGLLGQLSQYLVNGMAWHMANPDLDDFPANRTYPLLWTNVPLEIDNKSVPLPSFDFFTQKLQLAHNAAAKTLLNSYYGVNTYTNATGYEHRSGIAFKLWGAYLMVFLLFALFLAFISFNYILRSSPINAHANSPAMLLTTATSDPELLQELARTDGCKRQDVVRKVRDRRFKLGAVLETNRAPDTWHRNGERAMGVEDQTLPVRFVQASRTPGRYPCPYDTKGLSQSLFRCNCPNELVRRDNHDRGAVLPVVTRFSWLGRKPATVRPHELFADHNGRVPYGSVLPHICGPVILCLHLLNLYMMTISLILRVQVWKVL</sequence>
<keyword evidence="2" id="KW-0472">Membrane</keyword>
<dbReference type="EMBL" id="BACD03000053">
    <property type="protein sequence ID" value="GAO51826.1"/>
    <property type="molecule type" value="Genomic_DNA"/>
</dbReference>
<feature type="transmembrane region" description="Helical" evidence="2">
    <location>
        <begin position="301"/>
        <end position="320"/>
    </location>
</feature>
<dbReference type="Proteomes" id="UP000033140">
    <property type="component" value="Unassembled WGS sequence"/>
</dbReference>
<name>A0A0E9NQ54_SAICN</name>
<organism evidence="3 4">
    <name type="scientific">Saitoella complicata (strain BCRC 22490 / CBS 7301 / JCM 7358 / NBRC 10748 / NRRL Y-17804)</name>
    <dbReference type="NCBI Taxonomy" id="698492"/>
    <lineage>
        <taxon>Eukaryota</taxon>
        <taxon>Fungi</taxon>
        <taxon>Dikarya</taxon>
        <taxon>Ascomycota</taxon>
        <taxon>Taphrinomycotina</taxon>
        <taxon>Taphrinomycotina incertae sedis</taxon>
        <taxon>Saitoella</taxon>
    </lineage>
</organism>
<evidence type="ECO:0000256" key="1">
    <source>
        <dbReference type="SAM" id="MobiDB-lite"/>
    </source>
</evidence>
<protein>
    <submittedName>
        <fullName evidence="3">Uncharacterized protein</fullName>
    </submittedName>
</protein>
<feature type="transmembrane region" description="Helical" evidence="2">
    <location>
        <begin position="232"/>
        <end position="254"/>
    </location>
</feature>
<evidence type="ECO:0000313" key="4">
    <source>
        <dbReference type="Proteomes" id="UP000033140"/>
    </source>
</evidence>
<accession>A0A0E9NQ54</accession>